<dbReference type="Proteomes" id="UP000001036">
    <property type="component" value="Chromosome"/>
</dbReference>
<dbReference type="STRING" id="498211.CJA_2334"/>
<comment type="similarity">
    <text evidence="2">Belongs to the bacterial solute-binding protein SsuA/TauA family.</text>
</comment>
<evidence type="ECO:0000259" key="4">
    <source>
        <dbReference type="Pfam" id="PF09084"/>
    </source>
</evidence>
<protein>
    <submittedName>
        <fullName evidence="5">Putative dibenzothiophene desulfurization enzyme B</fullName>
    </submittedName>
</protein>
<dbReference type="InterPro" id="IPR015168">
    <property type="entry name" value="SsuA/THI5"/>
</dbReference>
<dbReference type="EMBL" id="CP000934">
    <property type="protein sequence ID" value="ACE83882.1"/>
    <property type="molecule type" value="Genomic_DNA"/>
</dbReference>
<dbReference type="Gene3D" id="3.40.190.270">
    <property type="match status" value="1"/>
</dbReference>
<proteinExistence type="inferred from homology"/>
<dbReference type="PANTHER" id="PTHR30024:SF47">
    <property type="entry name" value="TAURINE-BINDING PERIPLASMIC PROTEIN"/>
    <property type="match status" value="1"/>
</dbReference>
<organism evidence="5 6">
    <name type="scientific">Cellvibrio japonicus (strain Ueda107)</name>
    <name type="common">Pseudomonas fluorescens subsp. cellulosa</name>
    <dbReference type="NCBI Taxonomy" id="498211"/>
    <lineage>
        <taxon>Bacteria</taxon>
        <taxon>Pseudomonadati</taxon>
        <taxon>Pseudomonadota</taxon>
        <taxon>Gammaproteobacteria</taxon>
        <taxon>Cellvibrionales</taxon>
        <taxon>Cellvibrionaceae</taxon>
        <taxon>Cellvibrio</taxon>
    </lineage>
</organism>
<evidence type="ECO:0000256" key="1">
    <source>
        <dbReference type="ARBA" id="ARBA00004418"/>
    </source>
</evidence>
<evidence type="ECO:0000313" key="6">
    <source>
        <dbReference type="Proteomes" id="UP000001036"/>
    </source>
</evidence>
<evidence type="ECO:0000256" key="2">
    <source>
        <dbReference type="ARBA" id="ARBA00010742"/>
    </source>
</evidence>
<sequence length="372" mass="42276">MPNRSGRLNQLLYARCPVPSPLALAMQLGWIEEAMYQLAGIEVRSLFESNNPADMPRHFEINQVNAFRQGGSAPVIWAKSKHQDTRVIGLTWTDEYQTLIALPQSGIHQVKDLRGRRIGLPQHNIQLDHSRAAALRGFCVMLESEGLSLKDVDIIDLPDHEIPTQVRDGQVVSTGTGRRGRYSYSSEIHAISHGLVDAVYVKDVRGAQATHLLGAQVIADINHHPDPYIRLNNCTPRPLTVNTWLLDHYPHLVDCLLQQTYTAGEWALRHPDETLSLLSREVGWSESWVSYAYGKEVHRSLQLDLSQENIKRLGLYKDFLLKYHFIEQDFSVSQWIDPEPMERLLKQLKHGNKRSRVLLNSKRPAGFSGLIH</sequence>
<dbReference type="OrthoDB" id="7467011at2"/>
<comment type="subcellular location">
    <subcellularLocation>
        <location evidence="1">Periplasm</location>
    </subcellularLocation>
</comment>
<keyword evidence="6" id="KW-1185">Reference proteome</keyword>
<keyword evidence="3" id="KW-0732">Signal</keyword>
<name>B3PJX2_CELJU</name>
<gene>
    <name evidence="5" type="ordered locus">CJA_2334</name>
</gene>
<evidence type="ECO:0000313" key="5">
    <source>
        <dbReference type="EMBL" id="ACE83882.1"/>
    </source>
</evidence>
<dbReference type="AlphaFoldDB" id="B3PJX2"/>
<dbReference type="eggNOG" id="COG0715">
    <property type="taxonomic scope" value="Bacteria"/>
</dbReference>
<evidence type="ECO:0000256" key="3">
    <source>
        <dbReference type="ARBA" id="ARBA00022729"/>
    </source>
</evidence>
<dbReference type="GO" id="GO:0042597">
    <property type="term" value="C:periplasmic space"/>
    <property type="evidence" value="ECO:0007669"/>
    <property type="project" value="UniProtKB-SubCell"/>
</dbReference>
<dbReference type="PANTHER" id="PTHR30024">
    <property type="entry name" value="ALIPHATIC SULFONATES-BINDING PROTEIN-RELATED"/>
    <property type="match status" value="1"/>
</dbReference>
<dbReference type="HOGENOM" id="CLU_806255_0_0_6"/>
<dbReference type="Gene3D" id="3.40.190.10">
    <property type="entry name" value="Periplasmic binding protein-like II"/>
    <property type="match status" value="1"/>
</dbReference>
<accession>B3PJX2</accession>
<feature type="domain" description="SsuA/THI5-like" evidence="4">
    <location>
        <begin position="24"/>
        <end position="171"/>
    </location>
</feature>
<dbReference type="Pfam" id="PF09084">
    <property type="entry name" value="NMT1"/>
    <property type="match status" value="1"/>
</dbReference>
<dbReference type="KEGG" id="cja:CJA_2334"/>
<reference evidence="5 6" key="1">
    <citation type="journal article" date="2008" name="J. Bacteriol.">
        <title>Insights into plant cell wall degradation from the genome sequence of the soil bacterium Cellvibrio japonicus.</title>
        <authorList>
            <person name="Deboy R.T."/>
            <person name="Mongodin E.F."/>
            <person name="Fouts D.E."/>
            <person name="Tailford L.E."/>
            <person name="Khouri H."/>
            <person name="Emerson J.B."/>
            <person name="Mohamoud Y."/>
            <person name="Watkins K."/>
            <person name="Henrissat B."/>
            <person name="Gilbert H.J."/>
            <person name="Nelson K.E."/>
        </authorList>
    </citation>
    <scope>NUCLEOTIDE SEQUENCE [LARGE SCALE GENOMIC DNA]</scope>
    <source>
        <strain evidence="5 6">Ueda107</strain>
    </source>
</reference>
<dbReference type="SUPFAM" id="SSF53850">
    <property type="entry name" value="Periplasmic binding protein-like II"/>
    <property type="match status" value="1"/>
</dbReference>